<comment type="caution">
    <text evidence="2">The sequence shown here is derived from an EMBL/GenBank/DDBJ whole genome shotgun (WGS) entry which is preliminary data.</text>
</comment>
<dbReference type="AlphaFoldDB" id="A0A9J6AV12"/>
<evidence type="ECO:0000313" key="2">
    <source>
        <dbReference type="EMBL" id="KAG5628185.1"/>
    </source>
</evidence>
<reference evidence="2 3" key="1">
    <citation type="submission" date="2020-09" db="EMBL/GenBank/DDBJ databases">
        <title>De no assembly of potato wild relative species, Solanum commersonii.</title>
        <authorList>
            <person name="Cho K."/>
        </authorList>
    </citation>
    <scope>NUCLEOTIDE SEQUENCE [LARGE SCALE GENOMIC DNA]</scope>
    <source>
        <strain evidence="2">LZ3.2</strain>
        <tissue evidence="2">Leaf</tissue>
    </source>
</reference>
<dbReference type="Proteomes" id="UP000824120">
    <property type="component" value="Chromosome 2"/>
</dbReference>
<evidence type="ECO:0000313" key="3">
    <source>
        <dbReference type="Proteomes" id="UP000824120"/>
    </source>
</evidence>
<feature type="compositionally biased region" description="Polar residues" evidence="1">
    <location>
        <begin position="94"/>
        <end position="114"/>
    </location>
</feature>
<organism evidence="2 3">
    <name type="scientific">Solanum commersonii</name>
    <name type="common">Commerson's wild potato</name>
    <name type="synonym">Commerson's nightshade</name>
    <dbReference type="NCBI Taxonomy" id="4109"/>
    <lineage>
        <taxon>Eukaryota</taxon>
        <taxon>Viridiplantae</taxon>
        <taxon>Streptophyta</taxon>
        <taxon>Embryophyta</taxon>
        <taxon>Tracheophyta</taxon>
        <taxon>Spermatophyta</taxon>
        <taxon>Magnoliopsida</taxon>
        <taxon>eudicotyledons</taxon>
        <taxon>Gunneridae</taxon>
        <taxon>Pentapetalae</taxon>
        <taxon>asterids</taxon>
        <taxon>lamiids</taxon>
        <taxon>Solanales</taxon>
        <taxon>Solanaceae</taxon>
        <taxon>Solanoideae</taxon>
        <taxon>Solaneae</taxon>
        <taxon>Solanum</taxon>
    </lineage>
</organism>
<feature type="compositionally biased region" description="Basic residues" evidence="1">
    <location>
        <begin position="155"/>
        <end position="165"/>
    </location>
</feature>
<sequence>MVNKAISLGDNPSMEEFYGFRAMVRDEGSNCLAYMQEADRIHVQANYRGDEQMSDHLHPPICRAPIEMGEDDQAIQDFQAASNYESTNTEIVPYMTPQTPQISRDPSNELNDSNNEVDGDELENANQGASQGGEPSVKKKRKFFPKICGTGSHHLNQHGQKKKTKDNKVYVLTKKKGKG</sequence>
<proteinExistence type="predicted"/>
<keyword evidence="3" id="KW-1185">Reference proteome</keyword>
<gene>
    <name evidence="2" type="ORF">H5410_013403</name>
</gene>
<feature type="region of interest" description="Disordered" evidence="1">
    <location>
        <begin position="94"/>
        <end position="179"/>
    </location>
</feature>
<name>A0A9J6AV12_SOLCO</name>
<accession>A0A9J6AV12</accession>
<protein>
    <submittedName>
        <fullName evidence="2">Uncharacterized protein</fullName>
    </submittedName>
</protein>
<dbReference type="OrthoDB" id="1297014at2759"/>
<dbReference type="EMBL" id="JACXVP010000002">
    <property type="protein sequence ID" value="KAG5628185.1"/>
    <property type="molecule type" value="Genomic_DNA"/>
</dbReference>
<evidence type="ECO:0000256" key="1">
    <source>
        <dbReference type="SAM" id="MobiDB-lite"/>
    </source>
</evidence>